<name>Q090S7_STIAD</name>
<dbReference type="InterPro" id="IPR011989">
    <property type="entry name" value="ARM-like"/>
</dbReference>
<dbReference type="Gene3D" id="1.25.10.10">
    <property type="entry name" value="Leucine-rich Repeat Variant"/>
    <property type="match status" value="1"/>
</dbReference>
<dbReference type="EMBL" id="AAMD01000061">
    <property type="protein sequence ID" value="EAU66198.1"/>
    <property type="molecule type" value="Genomic_DNA"/>
</dbReference>
<dbReference type="EMBL" id="CP002271">
    <property type="protein sequence ID" value="ADO74600.1"/>
    <property type="molecule type" value="Genomic_DNA"/>
</dbReference>
<evidence type="ECO:0008006" key="5">
    <source>
        <dbReference type="Google" id="ProtNLM"/>
    </source>
</evidence>
<dbReference type="KEGG" id="sur:STAUR_6843"/>
<dbReference type="Proteomes" id="UP000001351">
    <property type="component" value="Chromosome"/>
</dbReference>
<dbReference type="Proteomes" id="UP000032702">
    <property type="component" value="Unassembled WGS sequence"/>
</dbReference>
<gene>
    <name evidence="1" type="ordered locus">STAUR_6843</name>
    <name evidence="2" type="ORF">STIAU_8250</name>
</gene>
<evidence type="ECO:0000313" key="3">
    <source>
        <dbReference type="Proteomes" id="UP000001351"/>
    </source>
</evidence>
<reference evidence="1 3" key="2">
    <citation type="journal article" date="2011" name="Mol. Biol. Evol.">
        <title>Comparative genomic analysis of fruiting body formation in Myxococcales.</title>
        <authorList>
            <person name="Huntley S."/>
            <person name="Hamann N."/>
            <person name="Wegener-Feldbrugge S."/>
            <person name="Treuner-Lange A."/>
            <person name="Kube M."/>
            <person name="Reinhardt R."/>
            <person name="Klages S."/>
            <person name="Muller R."/>
            <person name="Ronning C.M."/>
            <person name="Nierman W.C."/>
            <person name="Sogaard-Andersen L."/>
        </authorList>
    </citation>
    <scope>NUCLEOTIDE SEQUENCE [LARGE SCALE GENOMIC DNA]</scope>
    <source>
        <strain evidence="1 3">DW4/3-1</strain>
    </source>
</reference>
<dbReference type="HOGENOM" id="CLU_587808_0_0_7"/>
<keyword evidence="3" id="KW-1185">Reference proteome</keyword>
<organism evidence="2 4">
    <name type="scientific">Stigmatella aurantiaca (strain DW4/3-1)</name>
    <dbReference type="NCBI Taxonomy" id="378806"/>
    <lineage>
        <taxon>Bacteria</taxon>
        <taxon>Pseudomonadati</taxon>
        <taxon>Myxococcota</taxon>
        <taxon>Myxococcia</taxon>
        <taxon>Myxococcales</taxon>
        <taxon>Cystobacterineae</taxon>
        <taxon>Archangiaceae</taxon>
        <taxon>Stigmatella</taxon>
    </lineage>
</organism>
<protein>
    <recommendedName>
        <fullName evidence="5">HEAT repeat domain-containing protein</fullName>
    </recommendedName>
</protein>
<evidence type="ECO:0000313" key="4">
    <source>
        <dbReference type="Proteomes" id="UP000032702"/>
    </source>
</evidence>
<dbReference type="SUPFAM" id="SSF48371">
    <property type="entry name" value="ARM repeat"/>
    <property type="match status" value="1"/>
</dbReference>
<reference evidence="2 4" key="1">
    <citation type="submission" date="2006-04" db="EMBL/GenBank/DDBJ databases">
        <authorList>
            <person name="Nierman W.C."/>
        </authorList>
    </citation>
    <scope>NUCLEOTIDE SEQUENCE [LARGE SCALE GENOMIC DNA]</scope>
    <source>
        <strain evidence="2 4">DW4/3-1</strain>
    </source>
</reference>
<evidence type="ECO:0000313" key="1">
    <source>
        <dbReference type="EMBL" id="ADO74600.1"/>
    </source>
</evidence>
<dbReference type="AlphaFoldDB" id="Q090S7"/>
<dbReference type="STRING" id="378806.STAUR_6843"/>
<proteinExistence type="predicted"/>
<dbReference type="OrthoDB" id="5526252at2"/>
<accession>Q090S7</accession>
<dbReference type="InterPro" id="IPR016024">
    <property type="entry name" value="ARM-type_fold"/>
</dbReference>
<evidence type="ECO:0000313" key="2">
    <source>
        <dbReference type="EMBL" id="EAU66198.1"/>
    </source>
</evidence>
<dbReference type="eggNOG" id="COG1413">
    <property type="taxonomic scope" value="Bacteria"/>
</dbReference>
<dbReference type="RefSeq" id="WP_002614220.1">
    <property type="nucleotide sequence ID" value="NZ_AAMD01000061.1"/>
</dbReference>
<sequence length="465" mass="51294">MRPDFVDEAWEDARRHARPDQLASLRRLEQALVRTGWRQRGKTPREWLSELVLLPKYHPDTPYPADMLAEAGLCAVPALVDALRTKQLDPRSKRDTLIRAQCVEVLASIEPPPTCAIPALLHTLPLHSAHLRRLTLWVLGELQPRASPLAVREILACLGRKQSADVRCQAARTLSKLEGDLPAEVRLAALQSLTDPLPQVRHGFIQILGRLPGPDAQVRTALEEQVILVEAAIDSILRARLTPQASSALPPSVRDERALRLLQAAPLVSPQESPNHALASWVAGFQRWGQELCVRIALAAARRVVELWDNAYPLQGMTREALFAIEAWLFEPSEETARRAVTASALFPSQFSEADAFSAAWATTYASLCIPTAEQRTEWKTLSLPLNVEGEFLGSAVHSACRALQGQPVGVMTFGLGGSGEPSRLSKTQAAGEIRRAIVEEVLPWILGTWDPVLDVYRARRTVLP</sequence>